<proteinExistence type="predicted"/>
<keyword evidence="1" id="KW-0175">Coiled coil</keyword>
<feature type="coiled-coil region" evidence="1">
    <location>
        <begin position="37"/>
        <end position="68"/>
    </location>
</feature>
<dbReference type="AlphaFoldDB" id="A0A8J7DVC0"/>
<evidence type="ECO:0000256" key="1">
    <source>
        <dbReference type="SAM" id="Coils"/>
    </source>
</evidence>
<name>A0A8J7DVC0_9CYAN</name>
<keyword evidence="2" id="KW-0812">Transmembrane</keyword>
<accession>A0A8J7DVC0</accession>
<evidence type="ECO:0000313" key="4">
    <source>
        <dbReference type="Proteomes" id="UP000654482"/>
    </source>
</evidence>
<feature type="transmembrane region" description="Helical" evidence="2">
    <location>
        <begin position="6"/>
        <end position="26"/>
    </location>
</feature>
<dbReference type="EMBL" id="JADEWZ010000008">
    <property type="protein sequence ID" value="MBE9115719.1"/>
    <property type="molecule type" value="Genomic_DNA"/>
</dbReference>
<evidence type="ECO:0000313" key="3">
    <source>
        <dbReference type="EMBL" id="MBE9115719.1"/>
    </source>
</evidence>
<protein>
    <submittedName>
        <fullName evidence="3">Molecular chaperone GrpE</fullName>
    </submittedName>
</protein>
<evidence type="ECO:0000256" key="2">
    <source>
        <dbReference type="SAM" id="Phobius"/>
    </source>
</evidence>
<dbReference type="Proteomes" id="UP000654482">
    <property type="component" value="Unassembled WGS sequence"/>
</dbReference>
<keyword evidence="4" id="KW-1185">Reference proteome</keyword>
<keyword evidence="2" id="KW-1133">Transmembrane helix</keyword>
<comment type="caution">
    <text evidence="3">The sequence shown here is derived from an EMBL/GenBank/DDBJ whole genome shotgun (WGS) entry which is preliminary data.</text>
</comment>
<gene>
    <name evidence="3" type="ORF">IQ249_07415</name>
</gene>
<reference evidence="3" key="1">
    <citation type="submission" date="2020-10" db="EMBL/GenBank/DDBJ databases">
        <authorList>
            <person name="Castelo-Branco R."/>
            <person name="Eusebio N."/>
            <person name="Adriana R."/>
            <person name="Vieira A."/>
            <person name="Brugerolle De Fraissinette N."/>
            <person name="Rezende De Castro R."/>
            <person name="Schneider M.P."/>
            <person name="Vasconcelos V."/>
            <person name="Leao P.N."/>
        </authorList>
    </citation>
    <scope>NUCLEOTIDE SEQUENCE</scope>
    <source>
        <strain evidence="3">LEGE 07157</strain>
    </source>
</reference>
<keyword evidence="2" id="KW-0472">Membrane</keyword>
<dbReference type="RefSeq" id="WP_194028804.1">
    <property type="nucleotide sequence ID" value="NZ_JADEWZ010000008.1"/>
</dbReference>
<sequence length="179" mass="20780">MLGDPELFWFGVFLWFGVTALLFYFWSDRARSAIAPETGTAQDIEQLKQQCDRLRAELQQQLLQQESDFQQRSFEELQSLAIGLPTARAMVEAKPELPAKNLLPLFTSLGNLLQSWEYETIGEAWQPLNYDPQWHQPDEEDIEPGELVYVRFIGYRSRDRVLCPAKVSRTLPKVQSDER</sequence>
<organism evidence="3 4">
    <name type="scientific">Lusitaniella coriacea LEGE 07157</name>
    <dbReference type="NCBI Taxonomy" id="945747"/>
    <lineage>
        <taxon>Bacteria</taxon>
        <taxon>Bacillati</taxon>
        <taxon>Cyanobacteriota</taxon>
        <taxon>Cyanophyceae</taxon>
        <taxon>Spirulinales</taxon>
        <taxon>Lusitaniellaceae</taxon>
        <taxon>Lusitaniella</taxon>
    </lineage>
</organism>